<dbReference type="AlphaFoldDB" id="A0AAD3HAC9"/>
<proteinExistence type="predicted"/>
<name>A0AAD3HAC9_9STRA</name>
<dbReference type="InterPro" id="IPR032675">
    <property type="entry name" value="LRR_dom_sf"/>
</dbReference>
<organism evidence="1 2">
    <name type="scientific">Chaetoceros tenuissimus</name>
    <dbReference type="NCBI Taxonomy" id="426638"/>
    <lineage>
        <taxon>Eukaryota</taxon>
        <taxon>Sar</taxon>
        <taxon>Stramenopiles</taxon>
        <taxon>Ochrophyta</taxon>
        <taxon>Bacillariophyta</taxon>
        <taxon>Coscinodiscophyceae</taxon>
        <taxon>Chaetocerotophycidae</taxon>
        <taxon>Chaetocerotales</taxon>
        <taxon>Chaetocerotaceae</taxon>
        <taxon>Chaetoceros</taxon>
    </lineage>
</organism>
<evidence type="ECO:0000313" key="2">
    <source>
        <dbReference type="Proteomes" id="UP001054902"/>
    </source>
</evidence>
<dbReference type="EMBL" id="BLLK01000051">
    <property type="protein sequence ID" value="GFH56255.1"/>
    <property type="molecule type" value="Genomic_DNA"/>
</dbReference>
<accession>A0AAD3HAC9</accession>
<comment type="caution">
    <text evidence="1">The sequence shown here is derived from an EMBL/GenBank/DDBJ whole genome shotgun (WGS) entry which is preliminary data.</text>
</comment>
<reference evidence="1 2" key="1">
    <citation type="journal article" date="2021" name="Sci. Rep.">
        <title>The genome of the diatom Chaetoceros tenuissimus carries an ancient integrated fragment of an extant virus.</title>
        <authorList>
            <person name="Hongo Y."/>
            <person name="Kimura K."/>
            <person name="Takaki Y."/>
            <person name="Yoshida Y."/>
            <person name="Baba S."/>
            <person name="Kobayashi G."/>
            <person name="Nagasaki K."/>
            <person name="Hano T."/>
            <person name="Tomaru Y."/>
        </authorList>
    </citation>
    <scope>NUCLEOTIDE SEQUENCE [LARGE SCALE GENOMIC DNA]</scope>
    <source>
        <strain evidence="1 2">NIES-3715</strain>
    </source>
</reference>
<sequence>MVPLFQIPSLKQLKFWANNCTGENPRFDENMPNLTLLQAGNNQLSGAMPQFQLSRLDTLSISQCSISSVPDLTTTCPNLQTIGVLSNKANLVVNQNMCATFGAGSFTVTSGYTKTCA</sequence>
<protein>
    <submittedName>
        <fullName evidence="1">Uncharacterized protein</fullName>
    </submittedName>
</protein>
<gene>
    <name evidence="1" type="ORF">CTEN210_12731</name>
</gene>
<dbReference type="SUPFAM" id="SSF52058">
    <property type="entry name" value="L domain-like"/>
    <property type="match status" value="1"/>
</dbReference>
<dbReference type="Proteomes" id="UP001054902">
    <property type="component" value="Unassembled WGS sequence"/>
</dbReference>
<keyword evidence="2" id="KW-1185">Reference proteome</keyword>
<dbReference type="Gene3D" id="3.80.10.10">
    <property type="entry name" value="Ribonuclease Inhibitor"/>
    <property type="match status" value="1"/>
</dbReference>
<evidence type="ECO:0000313" key="1">
    <source>
        <dbReference type="EMBL" id="GFH56255.1"/>
    </source>
</evidence>